<reference evidence="4 5" key="1">
    <citation type="submission" date="2019-01" db="EMBL/GenBank/DDBJ databases">
        <title>Coherence of Microcystis species and biogeography revealed through population genomics.</title>
        <authorList>
            <person name="Perez-Carrascal O.M."/>
            <person name="Terrat Y."/>
            <person name="Giani A."/>
            <person name="Fortin N."/>
            <person name="Tromas N."/>
            <person name="Shapiro B.J."/>
        </authorList>
    </citation>
    <scope>NUCLEOTIDE SEQUENCE [LARGE SCALE GENOMIC DNA]</scope>
    <source>
        <strain evidence="4">Mp_MB_F_20051200_S9</strain>
    </source>
</reference>
<dbReference type="Gene3D" id="3.40.50.720">
    <property type="entry name" value="NAD(P)-binding Rossmann-like Domain"/>
    <property type="match status" value="1"/>
</dbReference>
<evidence type="ECO:0000313" key="4">
    <source>
        <dbReference type="EMBL" id="TRV66548.1"/>
    </source>
</evidence>
<dbReference type="PRINTS" id="PR00080">
    <property type="entry name" value="SDRFAMILY"/>
</dbReference>
<evidence type="ECO:0000256" key="3">
    <source>
        <dbReference type="RuleBase" id="RU000363"/>
    </source>
</evidence>
<dbReference type="Pfam" id="PF00106">
    <property type="entry name" value="adh_short"/>
    <property type="match status" value="1"/>
</dbReference>
<dbReference type="PANTHER" id="PTHR43086">
    <property type="entry name" value="VERY-LONG-CHAIN 3-OXOOACYL-COA REDUCTASE"/>
    <property type="match status" value="1"/>
</dbReference>
<dbReference type="PANTHER" id="PTHR43086:SF3">
    <property type="entry name" value="NADP-DEPENDENT 3-HYDROXY ACID DEHYDROGENASE YDFG"/>
    <property type="match status" value="1"/>
</dbReference>
<dbReference type="SUPFAM" id="SSF51735">
    <property type="entry name" value="NAD(P)-binding Rossmann-fold domains"/>
    <property type="match status" value="1"/>
</dbReference>
<evidence type="ECO:0000256" key="2">
    <source>
        <dbReference type="ARBA" id="ARBA00023002"/>
    </source>
</evidence>
<evidence type="ECO:0000256" key="1">
    <source>
        <dbReference type="ARBA" id="ARBA00006484"/>
    </source>
</evidence>
<dbReference type="PIRSF" id="PIRSF000126">
    <property type="entry name" value="11-beta-HSD1"/>
    <property type="match status" value="1"/>
</dbReference>
<accession>A0A552QBC1</accession>
<comment type="similarity">
    <text evidence="1 3">Belongs to the short-chain dehydrogenases/reductases (SDR) family.</text>
</comment>
<dbReference type="PRINTS" id="PR00081">
    <property type="entry name" value="GDHRDH"/>
</dbReference>
<gene>
    <name evidence="4" type="ORF">EWV53_00585</name>
</gene>
<name>A0A552QBC1_9CHRO</name>
<dbReference type="EMBL" id="SFAC01000010">
    <property type="protein sequence ID" value="TRV66548.1"/>
    <property type="molecule type" value="Genomic_DNA"/>
</dbReference>
<evidence type="ECO:0000313" key="5">
    <source>
        <dbReference type="Proteomes" id="UP000317165"/>
    </source>
</evidence>
<dbReference type="AlphaFoldDB" id="A0A552QBC1"/>
<dbReference type="InterPro" id="IPR002347">
    <property type="entry name" value="SDR_fam"/>
</dbReference>
<dbReference type="GO" id="GO:0016491">
    <property type="term" value="F:oxidoreductase activity"/>
    <property type="evidence" value="ECO:0007669"/>
    <property type="project" value="UniProtKB-KW"/>
</dbReference>
<keyword evidence="2" id="KW-0560">Oxidoreductase</keyword>
<sequence length="265" mass="29319">MFNYRGKTALITGASSGIGEVFARELAKRGMNVILVARAEEKLQTMATDLHQVYGVRTEVIVIDLSKGNAAQDVFDAVEQMELTVDLLVNNAGFLNYAPFEQIPLEQDHAQVMVNVVALVDLTHKFIPGMLAKGEGGVINLSSSGAFQPMPYMAVYGATKAFVLSFSEALWAEYRHRGLRVLALCPGPTATRSLVKIFDDGSATSPHRVVAVALKALEAWRNYVIPGLKNYLLAHSVPRLMPRRITVQILERITRPRRRDLNETR</sequence>
<dbReference type="Proteomes" id="UP000317165">
    <property type="component" value="Unassembled WGS sequence"/>
</dbReference>
<organism evidence="4 5">
    <name type="scientific">Microcystis panniformis Mp_MB_F_20051200_S9</name>
    <dbReference type="NCBI Taxonomy" id="2486223"/>
    <lineage>
        <taxon>Bacteria</taxon>
        <taxon>Bacillati</taxon>
        <taxon>Cyanobacteriota</taxon>
        <taxon>Cyanophyceae</taxon>
        <taxon>Oscillatoriophycideae</taxon>
        <taxon>Chroococcales</taxon>
        <taxon>Microcystaceae</taxon>
        <taxon>Microcystis</taxon>
    </lineage>
</organism>
<proteinExistence type="inferred from homology"/>
<protein>
    <submittedName>
        <fullName evidence="4">SDR family oxidoreductase</fullName>
    </submittedName>
</protein>
<dbReference type="InterPro" id="IPR036291">
    <property type="entry name" value="NAD(P)-bd_dom_sf"/>
</dbReference>
<comment type="caution">
    <text evidence="4">The sequence shown here is derived from an EMBL/GenBank/DDBJ whole genome shotgun (WGS) entry which is preliminary data.</text>
</comment>